<comment type="catalytic activity">
    <reaction evidence="1 12 15">
        <text>(2R)-3-phosphoglycerate + ATP = (2R)-3-phospho-glyceroyl phosphate + ADP</text>
        <dbReference type="Rhea" id="RHEA:14801"/>
        <dbReference type="ChEBI" id="CHEBI:30616"/>
        <dbReference type="ChEBI" id="CHEBI:57604"/>
        <dbReference type="ChEBI" id="CHEBI:58272"/>
        <dbReference type="ChEBI" id="CHEBI:456216"/>
        <dbReference type="EC" id="2.7.2.3"/>
    </reaction>
</comment>
<dbReference type="Gene3D" id="3.40.50.1260">
    <property type="entry name" value="Phosphoglycerate kinase, N-terminal domain"/>
    <property type="match status" value="2"/>
</dbReference>
<keyword evidence="12" id="KW-0963">Cytoplasm</keyword>
<evidence type="ECO:0000256" key="2">
    <source>
        <dbReference type="ARBA" id="ARBA00004838"/>
    </source>
</evidence>
<evidence type="ECO:0000256" key="13">
    <source>
        <dbReference type="PIRSR" id="PIRSR000724-1"/>
    </source>
</evidence>
<evidence type="ECO:0000256" key="4">
    <source>
        <dbReference type="ARBA" id="ARBA00011245"/>
    </source>
</evidence>
<feature type="binding site" evidence="13">
    <location>
        <position position="122"/>
    </location>
    <ligand>
        <name>(2R)-3-phosphoglycerate</name>
        <dbReference type="ChEBI" id="CHEBI:58272"/>
    </ligand>
</feature>
<comment type="pathway">
    <text evidence="2 12">Carbohydrate degradation; glycolysis; pyruvate from D-glyceraldehyde 3-phosphate: step 2/5.</text>
</comment>
<sequence>MAFKTLDDLLAQGVESRHVLVRSDFNVPLDKDGNITDPGRITSSLPTIKALVDGGAKVILTAHLGRPKGEVNEKYSLAPVAEALSEALGQYVALAGDVVGEDAHERANGLNDGDVLLVENVRFDPRETSKDEAERGAFADELVSLAADNGAFVSDGFGVVHRAQTSVYDVAKRLPAFAGKLVEKEVNTLAAVAKNPESPYVVVLGGAKVSDKLGVIEALAGKADHVIIGGGMCYTLLAAQGYDVQNSLLQEDQIDNCKELLERFGDKIVLPVDLVAASEFAADAEHKVVGLDGIPEGWESLDIGPESVKKFGEVIAKSKTVFWNGPMGVFEMDAFSNGTKGVAQAIIDATKNNGSFTVVGGGDSAASVRRLGLDEDGFSHISTGGGASLEFLEGKELPGVSILEA</sequence>
<evidence type="ECO:0000256" key="14">
    <source>
        <dbReference type="PIRSR" id="PIRSR000724-2"/>
    </source>
</evidence>
<proteinExistence type="inferred from homology"/>
<dbReference type="PANTHER" id="PTHR11406:SF23">
    <property type="entry name" value="PHOSPHOGLYCERATE KINASE 1, CHLOROPLASTIC-RELATED"/>
    <property type="match status" value="1"/>
</dbReference>
<dbReference type="STRING" id="161895.CPHO_05815"/>
<dbReference type="KEGG" id="cpho:CPHO_05815"/>
<dbReference type="GO" id="GO:0006096">
    <property type="term" value="P:glycolytic process"/>
    <property type="evidence" value="ECO:0007669"/>
    <property type="project" value="UniProtKB-UniRule"/>
</dbReference>
<dbReference type="Pfam" id="PF00162">
    <property type="entry name" value="PGK"/>
    <property type="match status" value="1"/>
</dbReference>
<evidence type="ECO:0000256" key="1">
    <source>
        <dbReference type="ARBA" id="ARBA00000642"/>
    </source>
</evidence>
<feature type="binding site" evidence="12">
    <location>
        <position position="122"/>
    </location>
    <ligand>
        <name>substrate</name>
    </ligand>
</feature>
<comment type="caution">
    <text evidence="12">Lacks conserved residue(s) required for the propagation of feature annotation.</text>
</comment>
<dbReference type="RefSeq" id="WP_075734007.1">
    <property type="nucleotide sequence ID" value="NZ_CP009249.1"/>
</dbReference>
<dbReference type="InterPro" id="IPR001576">
    <property type="entry name" value="Phosphoglycerate_kinase"/>
</dbReference>
<dbReference type="InterPro" id="IPR036043">
    <property type="entry name" value="Phosphoglycerate_kinase_sf"/>
</dbReference>
<feature type="binding site" evidence="13">
    <location>
        <position position="162"/>
    </location>
    <ligand>
        <name>(2R)-3-phosphoglycerate</name>
        <dbReference type="ChEBI" id="CHEBI:58272"/>
    </ligand>
</feature>
<dbReference type="EC" id="2.7.2.3" evidence="5 12"/>
<dbReference type="OrthoDB" id="9808460at2"/>
<dbReference type="InterPro" id="IPR015824">
    <property type="entry name" value="Phosphoglycerate_kinase_N"/>
</dbReference>
<feature type="binding site" evidence="12 14">
    <location>
        <position position="212"/>
    </location>
    <ligand>
        <name>ATP</name>
        <dbReference type="ChEBI" id="CHEBI:30616"/>
    </ligand>
</feature>
<dbReference type="Proteomes" id="UP000185491">
    <property type="component" value="Chromosome"/>
</dbReference>
<keyword evidence="11 12" id="KW-0324">Glycolysis</keyword>
<evidence type="ECO:0000313" key="17">
    <source>
        <dbReference type="Proteomes" id="UP000185491"/>
    </source>
</evidence>
<evidence type="ECO:0000256" key="7">
    <source>
        <dbReference type="ARBA" id="ARBA00022679"/>
    </source>
</evidence>
<evidence type="ECO:0000256" key="15">
    <source>
        <dbReference type="RuleBase" id="RU000532"/>
    </source>
</evidence>
<name>A0A1L7D2Y1_9CORY</name>
<keyword evidence="8 12" id="KW-0547">Nucleotide-binding</keyword>
<reference evidence="16 17" key="1">
    <citation type="submission" date="2014-08" db="EMBL/GenBank/DDBJ databases">
        <title>Complete genome sequence of Corynebacterium phocae M408/89/1(T)(=DSM 44612(T)), isolated from the common seal (Phoca vitulina).</title>
        <authorList>
            <person name="Ruckert C."/>
            <person name="Albersmeier A."/>
            <person name="Winkler A."/>
            <person name="Kalinowski J."/>
        </authorList>
    </citation>
    <scope>NUCLEOTIDE SEQUENCE [LARGE SCALE GENOMIC DNA]</scope>
    <source>
        <strain evidence="16 17">M408/89/1</strain>
    </source>
</reference>
<evidence type="ECO:0000256" key="10">
    <source>
        <dbReference type="ARBA" id="ARBA00022840"/>
    </source>
</evidence>
<keyword evidence="10 12" id="KW-0067">ATP-binding</keyword>
<evidence type="ECO:0000256" key="6">
    <source>
        <dbReference type="ARBA" id="ARBA00016471"/>
    </source>
</evidence>
<comment type="subunit">
    <text evidence="4 12">Monomer.</text>
</comment>
<evidence type="ECO:0000256" key="9">
    <source>
        <dbReference type="ARBA" id="ARBA00022777"/>
    </source>
</evidence>
<dbReference type="GO" id="GO:0006094">
    <property type="term" value="P:gluconeogenesis"/>
    <property type="evidence" value="ECO:0007669"/>
    <property type="project" value="TreeGrafter"/>
</dbReference>
<keyword evidence="7 12" id="KW-0808">Transferase</keyword>
<comment type="similarity">
    <text evidence="3 12 15">Belongs to the phosphoglycerate kinase family.</text>
</comment>
<dbReference type="HAMAP" id="MF_00145">
    <property type="entry name" value="Phosphoglyc_kinase"/>
    <property type="match status" value="1"/>
</dbReference>
<dbReference type="CDD" id="cd00318">
    <property type="entry name" value="Phosphoglycerate_kinase"/>
    <property type="match status" value="1"/>
</dbReference>
<dbReference type="SUPFAM" id="SSF53748">
    <property type="entry name" value="Phosphoglycerate kinase"/>
    <property type="match status" value="1"/>
</dbReference>
<evidence type="ECO:0000256" key="11">
    <source>
        <dbReference type="ARBA" id="ARBA00023152"/>
    </source>
</evidence>
<evidence type="ECO:0000256" key="8">
    <source>
        <dbReference type="ARBA" id="ARBA00022741"/>
    </source>
</evidence>
<keyword evidence="9 12" id="KW-0418">Kinase</keyword>
<accession>A0A1L7D2Y1</accession>
<dbReference type="FunFam" id="3.40.50.1260:FF:000003">
    <property type="entry name" value="Phosphoglycerate kinase"/>
    <property type="match status" value="1"/>
</dbReference>
<evidence type="ECO:0000256" key="12">
    <source>
        <dbReference type="HAMAP-Rule" id="MF_00145"/>
    </source>
</evidence>
<organism evidence="16 17">
    <name type="scientific">Corynebacterium phocae</name>
    <dbReference type="NCBI Taxonomy" id="161895"/>
    <lineage>
        <taxon>Bacteria</taxon>
        <taxon>Bacillati</taxon>
        <taxon>Actinomycetota</taxon>
        <taxon>Actinomycetes</taxon>
        <taxon>Mycobacteriales</taxon>
        <taxon>Corynebacteriaceae</taxon>
        <taxon>Corynebacterium</taxon>
    </lineage>
</organism>
<dbReference type="GO" id="GO:0005829">
    <property type="term" value="C:cytosol"/>
    <property type="evidence" value="ECO:0007669"/>
    <property type="project" value="UniProtKB-ARBA"/>
</dbReference>
<evidence type="ECO:0000256" key="5">
    <source>
        <dbReference type="ARBA" id="ARBA00013061"/>
    </source>
</evidence>
<feature type="binding site" evidence="12">
    <location>
        <position position="162"/>
    </location>
    <ligand>
        <name>substrate</name>
    </ligand>
</feature>
<dbReference type="PRINTS" id="PR00477">
    <property type="entry name" value="PHGLYCKINASE"/>
</dbReference>
<feature type="binding site" evidence="12 13">
    <location>
        <begin position="63"/>
        <end position="66"/>
    </location>
    <ligand>
        <name>substrate</name>
    </ligand>
</feature>
<dbReference type="GO" id="GO:0004618">
    <property type="term" value="F:phosphoglycerate kinase activity"/>
    <property type="evidence" value="ECO:0007669"/>
    <property type="project" value="UniProtKB-UniRule"/>
</dbReference>
<dbReference type="UniPathway" id="UPA00109">
    <property type="reaction ID" value="UER00185"/>
</dbReference>
<gene>
    <name evidence="12 16" type="primary">pgk</name>
    <name evidence="16" type="ORF">CPHO_05815</name>
</gene>
<feature type="binding site" evidence="12">
    <location>
        <position position="40"/>
    </location>
    <ligand>
        <name>substrate</name>
    </ligand>
</feature>
<dbReference type="AlphaFoldDB" id="A0A1L7D2Y1"/>
<feature type="binding site" evidence="13">
    <location>
        <position position="40"/>
    </location>
    <ligand>
        <name>(2R)-3-phosphoglycerate</name>
        <dbReference type="ChEBI" id="CHEBI:58272"/>
    </ligand>
</feature>
<feature type="binding site" evidence="12 14">
    <location>
        <position position="331"/>
    </location>
    <ligand>
        <name>ATP</name>
        <dbReference type="ChEBI" id="CHEBI:30616"/>
    </ligand>
</feature>
<evidence type="ECO:0000313" key="16">
    <source>
        <dbReference type="EMBL" id="APT92484.1"/>
    </source>
</evidence>
<comment type="subcellular location">
    <subcellularLocation>
        <location evidence="12">Cytoplasm</location>
    </subcellularLocation>
</comment>
<protein>
    <recommendedName>
        <fullName evidence="6 12">Phosphoglycerate kinase</fullName>
        <ecNumber evidence="5 12">2.7.2.3</ecNumber>
    </recommendedName>
</protein>
<dbReference type="GO" id="GO:0043531">
    <property type="term" value="F:ADP binding"/>
    <property type="evidence" value="ECO:0007669"/>
    <property type="project" value="TreeGrafter"/>
</dbReference>
<dbReference type="PIRSF" id="PIRSF000724">
    <property type="entry name" value="Pgk"/>
    <property type="match status" value="1"/>
</dbReference>
<keyword evidence="17" id="KW-1185">Reference proteome</keyword>
<evidence type="ECO:0000256" key="3">
    <source>
        <dbReference type="ARBA" id="ARBA00008982"/>
    </source>
</evidence>
<dbReference type="EMBL" id="CP009249">
    <property type="protein sequence ID" value="APT92484.1"/>
    <property type="molecule type" value="Genomic_DNA"/>
</dbReference>
<feature type="binding site" evidence="12 14">
    <location>
        <begin position="361"/>
        <end position="364"/>
    </location>
    <ligand>
        <name>ATP</name>
        <dbReference type="ChEBI" id="CHEBI:30616"/>
    </ligand>
</feature>
<dbReference type="PROSITE" id="PS00111">
    <property type="entry name" value="PGLYCERATE_KINASE"/>
    <property type="match status" value="1"/>
</dbReference>
<feature type="binding site" evidence="12 13">
    <location>
        <begin position="24"/>
        <end position="26"/>
    </location>
    <ligand>
        <name>substrate</name>
    </ligand>
</feature>
<dbReference type="FunFam" id="3.40.50.1260:FF:000006">
    <property type="entry name" value="Phosphoglycerate kinase"/>
    <property type="match status" value="1"/>
</dbReference>
<dbReference type="PANTHER" id="PTHR11406">
    <property type="entry name" value="PHOSPHOGLYCERATE KINASE"/>
    <property type="match status" value="1"/>
</dbReference>
<dbReference type="GO" id="GO:0005524">
    <property type="term" value="F:ATP binding"/>
    <property type="evidence" value="ECO:0007669"/>
    <property type="project" value="UniProtKB-KW"/>
</dbReference>
<dbReference type="InterPro" id="IPR015911">
    <property type="entry name" value="Phosphoglycerate_kinase_CS"/>
</dbReference>